<sequence>MQTNRKGFIDAIGEVVELLPAATFKVKLENGHEILCHLSGKMRLNRILILPGDRIKVEMSPYDLSKGRITYRF</sequence>
<evidence type="ECO:0000256" key="5">
    <source>
        <dbReference type="NCBIfam" id="TIGR00008"/>
    </source>
</evidence>
<reference evidence="7 8" key="1">
    <citation type="journal article" date="2016" name="Nat. Commun.">
        <title>Thousands of microbial genomes shed light on interconnected biogeochemical processes in an aquifer system.</title>
        <authorList>
            <person name="Anantharaman K."/>
            <person name="Brown C.T."/>
            <person name="Hug L.A."/>
            <person name="Sharon I."/>
            <person name="Castelle C.J."/>
            <person name="Probst A.J."/>
            <person name="Thomas B.C."/>
            <person name="Singh A."/>
            <person name="Wilkins M.J."/>
            <person name="Karaoz U."/>
            <person name="Brodie E.L."/>
            <person name="Williams K.H."/>
            <person name="Hubbard S.S."/>
            <person name="Banfield J.F."/>
        </authorList>
    </citation>
    <scope>NUCLEOTIDE SEQUENCE [LARGE SCALE GENOMIC DNA]</scope>
</reference>
<comment type="caution">
    <text evidence="7">The sequence shown here is derived from an EMBL/GenBank/DDBJ whole genome shotgun (WGS) entry which is preliminary data.</text>
</comment>
<dbReference type="GO" id="GO:0019843">
    <property type="term" value="F:rRNA binding"/>
    <property type="evidence" value="ECO:0007669"/>
    <property type="project" value="UniProtKB-UniRule"/>
</dbReference>
<dbReference type="CDD" id="cd04451">
    <property type="entry name" value="S1_IF1"/>
    <property type="match status" value="1"/>
</dbReference>
<dbReference type="PANTHER" id="PTHR33370:SF1">
    <property type="entry name" value="TRANSLATION INITIATION FACTOR IF-1, CHLOROPLASTIC"/>
    <property type="match status" value="1"/>
</dbReference>
<dbReference type="Pfam" id="PF01176">
    <property type="entry name" value="eIF-1a"/>
    <property type="match status" value="1"/>
</dbReference>
<comment type="function">
    <text evidence="4">One of the essential components for the initiation of protein synthesis. Stabilizes the binding of IF-2 and IF-3 on the 30S subunit to which N-formylmethionyl-tRNA(fMet) subsequently binds. Helps modulate mRNA selection, yielding the 30S pre-initiation complex (PIC). Upon addition of the 50S ribosomal subunit IF-1, IF-2 and IF-3 are released leaving the mature 70S translation initiation complex.</text>
</comment>
<dbReference type="NCBIfam" id="TIGR00008">
    <property type="entry name" value="infA"/>
    <property type="match status" value="1"/>
</dbReference>
<protein>
    <recommendedName>
        <fullName evidence="4 5">Translation initiation factor IF-1</fullName>
    </recommendedName>
</protein>
<proteinExistence type="inferred from homology"/>
<dbReference type="EMBL" id="MGER01000071">
    <property type="protein sequence ID" value="OGL87597.1"/>
    <property type="molecule type" value="Genomic_DNA"/>
</dbReference>
<dbReference type="GO" id="GO:0003743">
    <property type="term" value="F:translation initiation factor activity"/>
    <property type="evidence" value="ECO:0007669"/>
    <property type="project" value="UniProtKB-UniRule"/>
</dbReference>
<comment type="subcellular location">
    <subcellularLocation>
        <location evidence="4">Cytoplasm</location>
    </subcellularLocation>
</comment>
<organism evidence="7 8">
    <name type="scientific">Candidatus Uhrbacteria bacterium RIFCSPLOWO2_02_FULL_49_11</name>
    <dbReference type="NCBI Taxonomy" id="1802409"/>
    <lineage>
        <taxon>Bacteria</taxon>
        <taxon>Candidatus Uhriibacteriota</taxon>
    </lineage>
</organism>
<evidence type="ECO:0000256" key="2">
    <source>
        <dbReference type="ARBA" id="ARBA00022540"/>
    </source>
</evidence>
<name>A0A1F7VC55_9BACT</name>
<comment type="similarity">
    <text evidence="1 4">Belongs to the IF-1 family.</text>
</comment>
<keyword evidence="4" id="KW-0963">Cytoplasm</keyword>
<dbReference type="HAMAP" id="MF_00075">
    <property type="entry name" value="IF_1"/>
    <property type="match status" value="1"/>
</dbReference>
<keyword evidence="2 4" id="KW-0396">Initiation factor</keyword>
<accession>A0A1F7VC55</accession>
<comment type="subunit">
    <text evidence="4">Component of the 30S ribosomal translation pre-initiation complex which assembles on the 30S ribosome in the order IF-2 and IF-3, IF-1 and N-formylmethionyl-tRNA(fMet); mRNA recruitment can occur at any time during PIC assembly.</text>
</comment>
<dbReference type="InterPro" id="IPR012340">
    <property type="entry name" value="NA-bd_OB-fold"/>
</dbReference>
<feature type="domain" description="S1-like" evidence="6">
    <location>
        <begin position="1"/>
        <end position="73"/>
    </location>
</feature>
<evidence type="ECO:0000313" key="8">
    <source>
        <dbReference type="Proteomes" id="UP000178264"/>
    </source>
</evidence>
<dbReference type="SUPFAM" id="SSF50249">
    <property type="entry name" value="Nucleic acid-binding proteins"/>
    <property type="match status" value="1"/>
</dbReference>
<dbReference type="GO" id="GO:0043022">
    <property type="term" value="F:ribosome binding"/>
    <property type="evidence" value="ECO:0007669"/>
    <property type="project" value="UniProtKB-UniRule"/>
</dbReference>
<evidence type="ECO:0000256" key="1">
    <source>
        <dbReference type="ARBA" id="ARBA00010939"/>
    </source>
</evidence>
<evidence type="ECO:0000256" key="3">
    <source>
        <dbReference type="ARBA" id="ARBA00022917"/>
    </source>
</evidence>
<dbReference type="FunFam" id="2.40.50.140:FF:000002">
    <property type="entry name" value="Translation initiation factor IF-1"/>
    <property type="match status" value="1"/>
</dbReference>
<evidence type="ECO:0000313" key="7">
    <source>
        <dbReference type="EMBL" id="OGL87597.1"/>
    </source>
</evidence>
<evidence type="ECO:0000259" key="6">
    <source>
        <dbReference type="PROSITE" id="PS50832"/>
    </source>
</evidence>
<dbReference type="AlphaFoldDB" id="A0A1F7VC55"/>
<gene>
    <name evidence="4" type="primary">infA</name>
    <name evidence="7" type="ORF">A3I42_01835</name>
</gene>
<dbReference type="Proteomes" id="UP000178264">
    <property type="component" value="Unassembled WGS sequence"/>
</dbReference>
<keyword evidence="3 4" id="KW-0648">Protein biosynthesis</keyword>
<keyword evidence="4" id="KW-0694">RNA-binding</keyword>
<keyword evidence="4" id="KW-0699">rRNA-binding</keyword>
<dbReference type="PROSITE" id="PS50832">
    <property type="entry name" value="S1_IF1_TYPE"/>
    <property type="match status" value="1"/>
</dbReference>
<dbReference type="InterPro" id="IPR004368">
    <property type="entry name" value="TIF_IF1"/>
</dbReference>
<evidence type="ECO:0000256" key="4">
    <source>
        <dbReference type="HAMAP-Rule" id="MF_00075"/>
    </source>
</evidence>
<dbReference type="GO" id="GO:0005829">
    <property type="term" value="C:cytosol"/>
    <property type="evidence" value="ECO:0007669"/>
    <property type="project" value="TreeGrafter"/>
</dbReference>
<dbReference type="InterPro" id="IPR006196">
    <property type="entry name" value="RNA-binding_domain_S1_IF1"/>
</dbReference>
<dbReference type="Gene3D" id="2.40.50.140">
    <property type="entry name" value="Nucleic acid-binding proteins"/>
    <property type="match status" value="1"/>
</dbReference>
<dbReference type="PANTHER" id="PTHR33370">
    <property type="entry name" value="TRANSLATION INITIATION FACTOR IF-1, CHLOROPLASTIC"/>
    <property type="match status" value="1"/>
</dbReference>